<evidence type="ECO:0000256" key="6">
    <source>
        <dbReference type="HAMAP-Rule" id="MF_01208"/>
    </source>
</evidence>
<comment type="subunit">
    <text evidence="6">Homodimer.</text>
</comment>
<dbReference type="CDD" id="cd06223">
    <property type="entry name" value="PRTases_typeI"/>
    <property type="match status" value="1"/>
</dbReference>
<evidence type="ECO:0000256" key="3">
    <source>
        <dbReference type="ARBA" id="ARBA00022676"/>
    </source>
</evidence>
<dbReference type="GO" id="GO:0004588">
    <property type="term" value="F:orotate phosphoribosyltransferase activity"/>
    <property type="evidence" value="ECO:0007669"/>
    <property type="project" value="UniProtKB-EC"/>
</dbReference>
<proteinExistence type="inferred from homology"/>
<keyword evidence="5 6" id="KW-0665">Pyrimidine biosynthesis</keyword>
<feature type="binding site" evidence="6">
    <location>
        <position position="126"/>
    </location>
    <ligand>
        <name>orotate</name>
        <dbReference type="ChEBI" id="CHEBI:30839"/>
    </ligand>
</feature>
<evidence type="ECO:0000313" key="9">
    <source>
        <dbReference type="Proteomes" id="UP000741863"/>
    </source>
</evidence>
<protein>
    <recommendedName>
        <fullName evidence="2 6">Orotate phosphoribosyltransferase</fullName>
        <shortName evidence="6">OPRT</shortName>
        <shortName evidence="6">OPRTase</shortName>
        <ecNumber evidence="2 6">2.4.2.10</ecNumber>
    </recommendedName>
</protein>
<keyword evidence="4 6" id="KW-0808">Transferase</keyword>
<evidence type="ECO:0000259" key="7">
    <source>
        <dbReference type="Pfam" id="PF00156"/>
    </source>
</evidence>
<dbReference type="EC" id="2.4.2.10" evidence="2 6"/>
<sequence>MNRKQQLASELLDIEAVSLKPNDPFTWSSGLQAPIYCDNRLTLSHPSLRSEIAEGFKDVIAENYADCDVIAGTATAGIPHAAIVSDRLELPMIYVRGSAKKHGKGNLIEGKLSKGDRVVVVEDLISTGKSSIDVANAIQEAGGVVVGVVAIFSYGLEIGRKNFAEHNLSHNTLTDFETLIEQAIKKGVIQEEEQVQLKQWQKTPENWR</sequence>
<comment type="pathway">
    <text evidence="1 6">Pyrimidine metabolism; UMP biosynthesis via de novo pathway; UMP from orotate: step 1/2.</text>
</comment>
<evidence type="ECO:0000256" key="5">
    <source>
        <dbReference type="ARBA" id="ARBA00022975"/>
    </source>
</evidence>
<dbReference type="InterPro" id="IPR000836">
    <property type="entry name" value="PRTase_dom"/>
</dbReference>
<keyword evidence="9" id="KW-1185">Reference proteome</keyword>
<dbReference type="PANTHER" id="PTHR19278">
    <property type="entry name" value="OROTATE PHOSPHORIBOSYLTRANSFERASE"/>
    <property type="match status" value="1"/>
</dbReference>
<feature type="binding site" description="in other chain" evidence="6">
    <location>
        <begin position="122"/>
        <end position="130"/>
    </location>
    <ligand>
        <name>5-phospho-alpha-D-ribose 1-diphosphate</name>
        <dbReference type="ChEBI" id="CHEBI:58017"/>
        <note>ligand shared between dimeric partners</note>
    </ligand>
</feature>
<feature type="domain" description="Phosphoribosyltransferase" evidence="7">
    <location>
        <begin position="52"/>
        <end position="153"/>
    </location>
</feature>
<dbReference type="Gene3D" id="3.40.50.2020">
    <property type="match status" value="1"/>
</dbReference>
<evidence type="ECO:0000256" key="4">
    <source>
        <dbReference type="ARBA" id="ARBA00022679"/>
    </source>
</evidence>
<comment type="caution">
    <text evidence="8">The sequence shown here is derived from an EMBL/GenBank/DDBJ whole genome shotgun (WGS) entry which is preliminary data.</text>
</comment>
<feature type="binding site" evidence="6">
    <location>
        <position position="102"/>
    </location>
    <ligand>
        <name>5-phospho-alpha-D-ribose 1-diphosphate</name>
        <dbReference type="ChEBI" id="CHEBI:58017"/>
        <note>ligand shared between dimeric partners</note>
    </ligand>
</feature>
<dbReference type="InterPro" id="IPR029057">
    <property type="entry name" value="PRTase-like"/>
</dbReference>
<comment type="cofactor">
    <cofactor evidence="6">
        <name>Mg(2+)</name>
        <dbReference type="ChEBI" id="CHEBI:18420"/>
    </cofactor>
</comment>
<keyword evidence="6" id="KW-0460">Magnesium</keyword>
<comment type="caution">
    <text evidence="6">Lacks conserved residue(s) required for the propagation of feature annotation.</text>
</comment>
<comment type="catalytic activity">
    <reaction evidence="6">
        <text>orotidine 5'-phosphate + diphosphate = orotate + 5-phospho-alpha-D-ribose 1-diphosphate</text>
        <dbReference type="Rhea" id="RHEA:10380"/>
        <dbReference type="ChEBI" id="CHEBI:30839"/>
        <dbReference type="ChEBI" id="CHEBI:33019"/>
        <dbReference type="ChEBI" id="CHEBI:57538"/>
        <dbReference type="ChEBI" id="CHEBI:58017"/>
        <dbReference type="EC" id="2.4.2.10"/>
    </reaction>
</comment>
<feature type="binding site" evidence="6">
    <location>
        <position position="96"/>
    </location>
    <ligand>
        <name>5-phospho-alpha-D-ribose 1-diphosphate</name>
        <dbReference type="ChEBI" id="CHEBI:58017"/>
        <note>ligand shared between dimeric partners</note>
    </ligand>
</feature>
<name>A0ABS2PAT2_9BACL</name>
<dbReference type="RefSeq" id="WP_204696831.1">
    <property type="nucleotide sequence ID" value="NZ_JAFBEC010000004.1"/>
</dbReference>
<gene>
    <name evidence="6" type="primary">pyrE</name>
    <name evidence="8" type="ORF">JOD17_001618</name>
</gene>
<comment type="similarity">
    <text evidence="6">Belongs to the purine/pyrimidine phosphoribosyltransferase family. PyrE subfamily.</text>
</comment>
<evidence type="ECO:0000256" key="2">
    <source>
        <dbReference type="ARBA" id="ARBA00011971"/>
    </source>
</evidence>
<dbReference type="HAMAP" id="MF_01208">
    <property type="entry name" value="PyrE"/>
    <property type="match status" value="1"/>
</dbReference>
<reference evidence="8 9" key="1">
    <citation type="submission" date="2021-01" db="EMBL/GenBank/DDBJ databases">
        <title>Genomic Encyclopedia of Type Strains, Phase IV (KMG-IV): sequencing the most valuable type-strain genomes for metagenomic binning, comparative biology and taxonomic classification.</title>
        <authorList>
            <person name="Goeker M."/>
        </authorList>
    </citation>
    <scope>NUCLEOTIDE SEQUENCE [LARGE SCALE GENOMIC DNA]</scope>
    <source>
        <strain evidence="8 9">DSM 25540</strain>
    </source>
</reference>
<dbReference type="InterPro" id="IPR023031">
    <property type="entry name" value="OPRT"/>
</dbReference>
<dbReference type="EMBL" id="JAFBEC010000004">
    <property type="protein sequence ID" value="MBM7632524.1"/>
    <property type="molecule type" value="Genomic_DNA"/>
</dbReference>
<dbReference type="InterPro" id="IPR004467">
    <property type="entry name" value="Or_phspho_trans_dom"/>
</dbReference>
<dbReference type="PANTHER" id="PTHR19278:SF9">
    <property type="entry name" value="URIDINE 5'-MONOPHOSPHATE SYNTHASE"/>
    <property type="match status" value="1"/>
</dbReference>
<dbReference type="Pfam" id="PF00156">
    <property type="entry name" value="Pribosyltran"/>
    <property type="match status" value="1"/>
</dbReference>
<comment type="function">
    <text evidence="6">Catalyzes the transfer of a ribosyl phosphate group from 5-phosphoribose 1-diphosphate to orotate, leading to the formation of orotidine monophosphate (OMP).</text>
</comment>
<dbReference type="SUPFAM" id="SSF53271">
    <property type="entry name" value="PRTase-like"/>
    <property type="match status" value="1"/>
</dbReference>
<evidence type="ECO:0000313" key="8">
    <source>
        <dbReference type="EMBL" id="MBM7632524.1"/>
    </source>
</evidence>
<dbReference type="NCBIfam" id="TIGR00336">
    <property type="entry name" value="pyrE"/>
    <property type="match status" value="1"/>
</dbReference>
<evidence type="ECO:0000256" key="1">
    <source>
        <dbReference type="ARBA" id="ARBA00004889"/>
    </source>
</evidence>
<organism evidence="8 9">
    <name type="scientific">Geomicrobium sediminis</name>
    <dbReference type="NCBI Taxonomy" id="1347788"/>
    <lineage>
        <taxon>Bacteria</taxon>
        <taxon>Bacillati</taxon>
        <taxon>Bacillota</taxon>
        <taxon>Bacilli</taxon>
        <taxon>Bacillales</taxon>
        <taxon>Geomicrobium</taxon>
    </lineage>
</organism>
<feature type="binding site" evidence="6">
    <location>
        <position position="100"/>
    </location>
    <ligand>
        <name>5-phospho-alpha-D-ribose 1-diphosphate</name>
        <dbReference type="ChEBI" id="CHEBI:58017"/>
        <note>ligand shared between dimeric partners</note>
    </ligand>
</feature>
<accession>A0ABS2PAT2</accession>
<keyword evidence="3 6" id="KW-0328">Glycosyltransferase</keyword>
<dbReference type="Proteomes" id="UP000741863">
    <property type="component" value="Unassembled WGS sequence"/>
</dbReference>